<dbReference type="SUPFAM" id="SSF55781">
    <property type="entry name" value="GAF domain-like"/>
    <property type="match status" value="1"/>
</dbReference>
<dbReference type="InterPro" id="IPR003018">
    <property type="entry name" value="GAF"/>
</dbReference>
<name>A0A238X2H3_9ACTN</name>
<dbReference type="InterPro" id="IPR050469">
    <property type="entry name" value="Diguanylate_Cyclase"/>
</dbReference>
<dbReference type="EMBL" id="FZNO01000011">
    <property type="protein sequence ID" value="SNR52624.1"/>
    <property type="molecule type" value="Genomic_DNA"/>
</dbReference>
<dbReference type="Pfam" id="PF01590">
    <property type="entry name" value="GAF"/>
    <property type="match status" value="1"/>
</dbReference>
<dbReference type="GO" id="GO:0052621">
    <property type="term" value="F:diguanylate cyclase activity"/>
    <property type="evidence" value="ECO:0007669"/>
    <property type="project" value="TreeGrafter"/>
</dbReference>
<dbReference type="AlphaFoldDB" id="A0A238X2H3"/>
<protein>
    <submittedName>
        <fullName evidence="2">Diguanylate cyclase with GAF sensor</fullName>
    </submittedName>
</protein>
<dbReference type="Gene3D" id="3.30.70.270">
    <property type="match status" value="1"/>
</dbReference>
<feature type="domain" description="GGDEF" evidence="1">
    <location>
        <begin position="272"/>
        <end position="406"/>
    </location>
</feature>
<evidence type="ECO:0000313" key="3">
    <source>
        <dbReference type="Proteomes" id="UP000198403"/>
    </source>
</evidence>
<dbReference type="InterPro" id="IPR043128">
    <property type="entry name" value="Rev_trsase/Diguanyl_cyclase"/>
</dbReference>
<dbReference type="SMART" id="SM00267">
    <property type="entry name" value="GGDEF"/>
    <property type="match status" value="1"/>
</dbReference>
<dbReference type="Pfam" id="PF00990">
    <property type="entry name" value="GGDEF"/>
    <property type="match status" value="1"/>
</dbReference>
<dbReference type="InterPro" id="IPR029787">
    <property type="entry name" value="Nucleotide_cyclase"/>
</dbReference>
<dbReference type="InterPro" id="IPR029016">
    <property type="entry name" value="GAF-like_dom_sf"/>
</dbReference>
<accession>A0A238X2H3</accession>
<organism evidence="2 3">
    <name type="scientific">Blastococcus mobilis</name>
    <dbReference type="NCBI Taxonomy" id="1938746"/>
    <lineage>
        <taxon>Bacteria</taxon>
        <taxon>Bacillati</taxon>
        <taxon>Actinomycetota</taxon>
        <taxon>Actinomycetes</taxon>
        <taxon>Geodermatophilales</taxon>
        <taxon>Geodermatophilaceae</taxon>
        <taxon>Blastococcus</taxon>
    </lineage>
</organism>
<dbReference type="CDD" id="cd01949">
    <property type="entry name" value="GGDEF"/>
    <property type="match status" value="1"/>
</dbReference>
<gene>
    <name evidence="2" type="ORF">SAMN06272737_11120</name>
</gene>
<sequence length="409" mass="42920">MSTPLAPNVARAVAYPARLAAVETYRLAGHAGDPDLDAVVAHMARLLRAPMAVINLVGPDLQCYPAEHGVGAPSTSVPDALSFCAYVVADRAPLTVPDAADHPVFAGNPLVATGAVAAYLGVPLIYEDGFVLGALSVFDTDPRQFTADDQEALQTLAGLVRAVLSLRRRVLRQEWDARLLAVQGQVLEEVATGGPLLPILGMLDAAVAELSPGADPARRQALADTVDRLTAIATESDTWRSTIRRMAHHDPLTGLVNRAQFHQQGAAALAAGGGAVLFIDVDRFKDVNDRGGHAVGDQLLVQLAEELRSRLTTAVPAAVIGRLGGDEFAAVLPGLDREAATALAAELVTALTAQATVGRRTVQVSVSIGLAMSRPAADFHDVLHAADEAMYTAKSNGRGRLHYDGTFEP</sequence>
<dbReference type="PROSITE" id="PS50887">
    <property type="entry name" value="GGDEF"/>
    <property type="match status" value="1"/>
</dbReference>
<dbReference type="SMART" id="SM00065">
    <property type="entry name" value="GAF"/>
    <property type="match status" value="1"/>
</dbReference>
<dbReference type="RefSeq" id="WP_176445514.1">
    <property type="nucleotide sequence ID" value="NZ_FZNO01000011.1"/>
</dbReference>
<evidence type="ECO:0000259" key="1">
    <source>
        <dbReference type="PROSITE" id="PS50887"/>
    </source>
</evidence>
<keyword evidence="3" id="KW-1185">Reference proteome</keyword>
<dbReference type="PANTHER" id="PTHR45138:SF9">
    <property type="entry name" value="DIGUANYLATE CYCLASE DGCM-RELATED"/>
    <property type="match status" value="1"/>
</dbReference>
<dbReference type="NCBIfam" id="TIGR00254">
    <property type="entry name" value="GGDEF"/>
    <property type="match status" value="1"/>
</dbReference>
<evidence type="ECO:0000313" key="2">
    <source>
        <dbReference type="EMBL" id="SNR52624.1"/>
    </source>
</evidence>
<dbReference type="Gene3D" id="3.30.450.40">
    <property type="match status" value="1"/>
</dbReference>
<dbReference type="InterPro" id="IPR000160">
    <property type="entry name" value="GGDEF_dom"/>
</dbReference>
<proteinExistence type="predicted"/>
<dbReference type="SUPFAM" id="SSF55073">
    <property type="entry name" value="Nucleotide cyclase"/>
    <property type="match status" value="1"/>
</dbReference>
<dbReference type="Proteomes" id="UP000198403">
    <property type="component" value="Unassembled WGS sequence"/>
</dbReference>
<dbReference type="PANTHER" id="PTHR45138">
    <property type="entry name" value="REGULATORY COMPONENTS OF SENSORY TRANSDUCTION SYSTEM"/>
    <property type="match status" value="1"/>
</dbReference>
<reference evidence="2 3" key="1">
    <citation type="submission" date="2017-06" db="EMBL/GenBank/DDBJ databases">
        <authorList>
            <person name="Kim H.J."/>
            <person name="Triplett B.A."/>
        </authorList>
    </citation>
    <scope>NUCLEOTIDE SEQUENCE [LARGE SCALE GENOMIC DNA]</scope>
    <source>
        <strain evidence="2 3">DSM 44272</strain>
    </source>
</reference>